<dbReference type="EMBL" id="NRJF01000023">
    <property type="protein sequence ID" value="RIY38499.1"/>
    <property type="molecule type" value="Genomic_DNA"/>
</dbReference>
<protein>
    <submittedName>
        <fullName evidence="2">Uncharacterized protein</fullName>
    </submittedName>
</protein>
<proteinExistence type="predicted"/>
<dbReference type="OrthoDB" id="5679102at2"/>
<dbReference type="AlphaFoldDB" id="A0A3A1YMN1"/>
<sequence>MTNKLAQLLLKLELQYIGAYIQTMEQKHLDTYGSPVTINEYNYKRYLNLSEMHRGLNNFVSKLNEEKGLNLKCSSNKTMTYRVQAMLRNQRNINACLEEMQENLSRRGRRPIRVYRELVDDFEQMQEQNLTFARGALLLRLCTRHQLSFPTLERLYHQWLENPQAKYPRRPTRNARSPEVQKERKRLARKKELQRQKDREAREAKKRRMELMRQFLKQGREKS</sequence>
<name>A0A3A1YMN1_9GAMM</name>
<gene>
    <name evidence="2" type="ORF">CKF59_00755</name>
</gene>
<dbReference type="RefSeq" id="WP_119534074.1">
    <property type="nucleotide sequence ID" value="NZ_NRJF01000023.1"/>
</dbReference>
<organism evidence="2 3">
    <name type="scientific">Psittacicella gerlachiana</name>
    <dbReference type="NCBI Taxonomy" id="2028574"/>
    <lineage>
        <taxon>Bacteria</taxon>
        <taxon>Pseudomonadati</taxon>
        <taxon>Pseudomonadota</taxon>
        <taxon>Gammaproteobacteria</taxon>
        <taxon>Pasteurellales</taxon>
        <taxon>Psittacicellaceae</taxon>
        <taxon>Psittacicella</taxon>
    </lineage>
</organism>
<accession>A0A3A1YMN1</accession>
<feature type="compositionally biased region" description="Basic and acidic residues" evidence="1">
    <location>
        <begin position="190"/>
        <end position="203"/>
    </location>
</feature>
<evidence type="ECO:0000313" key="3">
    <source>
        <dbReference type="Proteomes" id="UP000265964"/>
    </source>
</evidence>
<evidence type="ECO:0000313" key="2">
    <source>
        <dbReference type="EMBL" id="RIY38499.1"/>
    </source>
</evidence>
<comment type="caution">
    <text evidence="2">The sequence shown here is derived from an EMBL/GenBank/DDBJ whole genome shotgun (WGS) entry which is preliminary data.</text>
</comment>
<evidence type="ECO:0000256" key="1">
    <source>
        <dbReference type="SAM" id="MobiDB-lite"/>
    </source>
</evidence>
<dbReference type="Proteomes" id="UP000265964">
    <property type="component" value="Unassembled WGS sequence"/>
</dbReference>
<keyword evidence="3" id="KW-1185">Reference proteome</keyword>
<feature type="region of interest" description="Disordered" evidence="1">
    <location>
        <begin position="166"/>
        <end position="206"/>
    </location>
</feature>
<reference evidence="2 3" key="1">
    <citation type="submission" date="2017-08" db="EMBL/GenBank/DDBJ databases">
        <title>Reclassification of Bisgaard taxon 37 and 44.</title>
        <authorList>
            <person name="Christensen H."/>
        </authorList>
    </citation>
    <scope>NUCLEOTIDE SEQUENCE [LARGE SCALE GENOMIC DNA]</scope>
    <source>
        <strain evidence="2 3">EEAB3T1</strain>
    </source>
</reference>